<dbReference type="InterPro" id="IPR036396">
    <property type="entry name" value="Cyt_P450_sf"/>
</dbReference>
<dbReference type="Pfam" id="PF00067">
    <property type="entry name" value="p450"/>
    <property type="match status" value="1"/>
</dbReference>
<evidence type="ECO:0000256" key="2">
    <source>
        <dbReference type="ARBA" id="ARBA00022617"/>
    </source>
</evidence>
<keyword evidence="6" id="KW-0503">Monooxygenase</keyword>
<dbReference type="GO" id="GO:0004497">
    <property type="term" value="F:monooxygenase activity"/>
    <property type="evidence" value="ECO:0007669"/>
    <property type="project" value="UniProtKB-KW"/>
</dbReference>
<dbReference type="GO" id="GO:0016705">
    <property type="term" value="F:oxidoreductase activity, acting on paired donors, with incorporation or reduction of molecular oxygen"/>
    <property type="evidence" value="ECO:0007669"/>
    <property type="project" value="InterPro"/>
</dbReference>
<comment type="caution">
    <text evidence="7">The sequence shown here is derived from an EMBL/GenBank/DDBJ whole genome shotgun (WGS) entry which is preliminary data.</text>
</comment>
<evidence type="ECO:0000313" key="7">
    <source>
        <dbReference type="EMBL" id="MCF2531279.1"/>
    </source>
</evidence>
<evidence type="ECO:0000256" key="5">
    <source>
        <dbReference type="ARBA" id="ARBA00023004"/>
    </source>
</evidence>
<dbReference type="InterPro" id="IPR002397">
    <property type="entry name" value="Cyt_P450_B"/>
</dbReference>
<dbReference type="AlphaFoldDB" id="A0AA41Q6J2"/>
<dbReference type="PANTHER" id="PTHR46696">
    <property type="entry name" value="P450, PUTATIVE (EUROFUNG)-RELATED"/>
    <property type="match status" value="1"/>
</dbReference>
<dbReference type="EMBL" id="JAKFHA010000022">
    <property type="protein sequence ID" value="MCF2531279.1"/>
    <property type="molecule type" value="Genomic_DNA"/>
</dbReference>
<evidence type="ECO:0000256" key="4">
    <source>
        <dbReference type="ARBA" id="ARBA00023002"/>
    </source>
</evidence>
<dbReference type="Gene3D" id="1.10.630.10">
    <property type="entry name" value="Cytochrome P450"/>
    <property type="match status" value="1"/>
</dbReference>
<dbReference type="CDD" id="cd11031">
    <property type="entry name" value="Cyp158A-like"/>
    <property type="match status" value="1"/>
</dbReference>
<dbReference type="Proteomes" id="UP001165378">
    <property type="component" value="Unassembled WGS sequence"/>
</dbReference>
<comment type="similarity">
    <text evidence="1">Belongs to the cytochrome P450 family.</text>
</comment>
<evidence type="ECO:0000256" key="3">
    <source>
        <dbReference type="ARBA" id="ARBA00022723"/>
    </source>
</evidence>
<keyword evidence="8" id="KW-1185">Reference proteome</keyword>
<dbReference type="RefSeq" id="WP_235055939.1">
    <property type="nucleotide sequence ID" value="NZ_JAKFHA010000022.1"/>
</dbReference>
<keyword evidence="5" id="KW-0408">Iron</keyword>
<evidence type="ECO:0000256" key="1">
    <source>
        <dbReference type="ARBA" id="ARBA00010617"/>
    </source>
</evidence>
<sequence>MTVQLPFAMEGPLLAPPLQRELRGRGAVHRIRTRTGDDAWLVTGYAEVRALFDDERLGRSHPEPDKAPRAGESVLFGTPIGDFATEKADHARMRELLQPYFSPRRMRALRARVEGLTADLLDDFGKLDGGPGDLVEALSMPLPILVICELLGVPYEDRAQFRAWSVAAADVVDGDRSARGLAELYAYGAELVARKRLEPDDAVISGLCATSGLRDEDIAVLSMLLLFAGHETTVVQISLSVLMLLAMPGQWAALVADPSRIPATVEETMRARVGGNGGIPRWARTDLEIAGTPVKAGELVMLDTFAANADPSVFADPEQFAPDRTGAPHLTFAYGGHYCIGAPLARIEIQAALAALVARFPNLELAVPVDQVRYHEDQLTGGVVALPVSW</sequence>
<keyword evidence="3" id="KW-0479">Metal-binding</keyword>
<protein>
    <submittedName>
        <fullName evidence="7">Cytochrome P450</fullName>
    </submittedName>
</protein>
<keyword evidence="2" id="KW-0349">Heme</keyword>
<dbReference type="InterPro" id="IPR001128">
    <property type="entry name" value="Cyt_P450"/>
</dbReference>
<dbReference type="SUPFAM" id="SSF48264">
    <property type="entry name" value="Cytochrome P450"/>
    <property type="match status" value="1"/>
</dbReference>
<name>A0AA41Q6J2_9ACTN</name>
<reference evidence="7" key="1">
    <citation type="submission" date="2022-01" db="EMBL/GenBank/DDBJ databases">
        <title>Genome-Based Taxonomic Classification of the Phylum Actinobacteria.</title>
        <authorList>
            <person name="Gao Y."/>
        </authorList>
    </citation>
    <scope>NUCLEOTIDE SEQUENCE</scope>
    <source>
        <strain evidence="7">KLBMP 8922</strain>
    </source>
</reference>
<keyword evidence="4" id="KW-0560">Oxidoreductase</keyword>
<dbReference type="PRINTS" id="PR00359">
    <property type="entry name" value="BP450"/>
</dbReference>
<proteinExistence type="inferred from homology"/>
<gene>
    <name evidence="7" type="ORF">LZ495_29230</name>
</gene>
<evidence type="ECO:0000256" key="6">
    <source>
        <dbReference type="ARBA" id="ARBA00023033"/>
    </source>
</evidence>
<dbReference type="PANTHER" id="PTHR46696:SF6">
    <property type="entry name" value="P450, PUTATIVE (EUROFUNG)-RELATED"/>
    <property type="match status" value="1"/>
</dbReference>
<dbReference type="GO" id="GO:0020037">
    <property type="term" value="F:heme binding"/>
    <property type="evidence" value="ECO:0007669"/>
    <property type="project" value="InterPro"/>
</dbReference>
<dbReference type="FunFam" id="1.10.630.10:FF:000018">
    <property type="entry name" value="Cytochrome P450 monooxygenase"/>
    <property type="match status" value="1"/>
</dbReference>
<dbReference type="PRINTS" id="PR00385">
    <property type="entry name" value="P450"/>
</dbReference>
<evidence type="ECO:0000313" key="8">
    <source>
        <dbReference type="Proteomes" id="UP001165378"/>
    </source>
</evidence>
<accession>A0AA41Q6J2</accession>
<dbReference type="GO" id="GO:0005506">
    <property type="term" value="F:iron ion binding"/>
    <property type="evidence" value="ECO:0007669"/>
    <property type="project" value="InterPro"/>
</dbReference>
<organism evidence="7 8">
    <name type="scientific">Yinghuangia soli</name>
    <dbReference type="NCBI Taxonomy" id="2908204"/>
    <lineage>
        <taxon>Bacteria</taxon>
        <taxon>Bacillati</taxon>
        <taxon>Actinomycetota</taxon>
        <taxon>Actinomycetes</taxon>
        <taxon>Kitasatosporales</taxon>
        <taxon>Streptomycetaceae</taxon>
        <taxon>Yinghuangia</taxon>
    </lineage>
</organism>